<dbReference type="AlphaFoldDB" id="A0A183E2C8"/>
<accession>A0A183E2C8</accession>
<proteinExistence type="predicted"/>
<organism evidence="3">
    <name type="scientific">Gongylonema pulchrum</name>
    <dbReference type="NCBI Taxonomy" id="637853"/>
    <lineage>
        <taxon>Eukaryota</taxon>
        <taxon>Metazoa</taxon>
        <taxon>Ecdysozoa</taxon>
        <taxon>Nematoda</taxon>
        <taxon>Chromadorea</taxon>
        <taxon>Rhabditida</taxon>
        <taxon>Spirurina</taxon>
        <taxon>Spiruromorpha</taxon>
        <taxon>Spiruroidea</taxon>
        <taxon>Gongylonematidae</taxon>
        <taxon>Gongylonema</taxon>
    </lineage>
</organism>
<gene>
    <name evidence="1" type="ORF">GPUH_LOCUS15119</name>
</gene>
<sequence length="110" mass="12306">MTHGSRQQWLPHEPELGSAVQIWHSRSNSSLQMRKGAAAATVFVKDDERMFHVKDDPVSYGRSKLASYEDSKEESAIVFEKPLATTSHSDAFNVVGLVHDAITLARILKR</sequence>
<name>A0A183E2C8_9BILA</name>
<dbReference type="Proteomes" id="UP000271098">
    <property type="component" value="Unassembled WGS sequence"/>
</dbReference>
<protein>
    <submittedName>
        <fullName evidence="3">PH_RBD domain-containing protein</fullName>
    </submittedName>
</protein>
<reference evidence="1 2" key="2">
    <citation type="submission" date="2018-11" db="EMBL/GenBank/DDBJ databases">
        <authorList>
            <consortium name="Pathogen Informatics"/>
        </authorList>
    </citation>
    <scope>NUCLEOTIDE SEQUENCE [LARGE SCALE GENOMIC DNA]</scope>
</reference>
<evidence type="ECO:0000313" key="2">
    <source>
        <dbReference type="Proteomes" id="UP000271098"/>
    </source>
</evidence>
<keyword evidence="2" id="KW-1185">Reference proteome</keyword>
<evidence type="ECO:0000313" key="3">
    <source>
        <dbReference type="WBParaSite" id="GPUH_0001513901-mRNA-1"/>
    </source>
</evidence>
<dbReference type="WBParaSite" id="GPUH_0001513901-mRNA-1">
    <property type="protein sequence ID" value="GPUH_0001513901-mRNA-1"/>
    <property type="gene ID" value="GPUH_0001513901"/>
</dbReference>
<evidence type="ECO:0000313" key="1">
    <source>
        <dbReference type="EMBL" id="VDN25404.1"/>
    </source>
</evidence>
<dbReference type="EMBL" id="UYRT01082050">
    <property type="protein sequence ID" value="VDN25404.1"/>
    <property type="molecule type" value="Genomic_DNA"/>
</dbReference>
<reference evidence="3" key="1">
    <citation type="submission" date="2016-06" db="UniProtKB">
        <authorList>
            <consortium name="WormBaseParasite"/>
        </authorList>
    </citation>
    <scope>IDENTIFICATION</scope>
</reference>